<sequence length="1467" mass="163848">MRKTRAGLMPEEDNDGHRSKHPQPVLDPLPADLHEGDIPTSTPSPPKGEPRPDHLLALNGNAPDSDSSDTIGQNGSTRPKTAKPALLRARSDYGPARHAHSASDLQSKDIFREGKETEDAAKIKMRHGWEAQLMSPEKADLLSQTFYMYYTDKRHETAGNPKDEEEFQVQEWRMKDRLKTVSAILAVCLNIGVDPPDVIKTNPCARLECWIDPLAADGPPGSGSANAQIGKNLQAQYETLSMRVRYKVILDPSIDEMKKFCTTLRRSAKDERVLFHYNGHGVPKPTSAGEVWVFNRSFTQYIPISLYDLQGWLGAPGLFVYDCSAAGLIIKNFHPCVKKHEAEQLEAKRKDPQHPMVNWADCIHLAACRENETLPTNPDLPADMFTACLTTPIEMAIRFFILQNPLPGGPTLAEGRNIPGKISERRTPLGELNWIFTAITDTIAWNCLPKPLFKKLFRQDLMVAALFRNFLLAQRIMRIYHCHPQCYPEIPDTHNHPLWESWDYAVEMILAQLPSLIQQAKEEKELEYQHSDFFADQLSAFEVYLGQGAIEKKVPEQLPIVLQVLLSQVHRLRALILLGKFLDLGPWAVNLALSIGIFPYVLKLLQSQAIELKPVMVFIWARILAIDQSCQTDLLKDNGYQYFINIVSPSTGIPVGNMAEHRAMCAFIISMFCKGFRAGQNVCLNTNPELIDSLLSHLEDMENPLLRQHSCLCISMLWVDFPEAKWQGIRSSAYQRLCSLAGDPVPEVRTAMLHALASFLGIPDVTDQVAYIEESIASYILVMANDGSVMVRKELLVFHSTFIVRYLNKFVVTAWEQLEEERKQQVQQEVDPSPPVNGFDYFSHQRRTSGSSGPMGSVARSTVFQAMWKQVLIMTADPHPEVARNATIILDYVLAALFESPLGTHAQKTMEDLIAHESKPFQRDPSAIEGLTRQATNDSRGPPSPTPSQSGRSEGYISSGLRRTASMAAVSIKSLASFATLKQAHENSETQRSQAQSLRGPMPIRPRAQVPADWTQPPDARDPHLAASRLPMARSPKIRGYEPRDLNKLPNLPLKSTFLEWSTSYFREPQMRPSEADEPGSLDYNERLWRRNRNDRIIASTQPLKEVASTGRWDVPAGLFTNAAPPMKMIFHQFENHLVVSDEANCLSVWDWTHEKQLSRFNAGNPVGSRISDLRFINEDDQALLMTGSSDGMVKIFRNYETEKNVELVASFRALSDLVPSTHNAGLVFDWQQGQGRILVAGDERVIRVWQAGSELCISDIPARSKACVTSLTSDQVEGHIFVAGFGDGAIRVYDQRCRPGESMVRVWKEHKSWIVGCHLQRGGMRELVSAERGGAVRLWDIRNEKSVGVVKGKGEGGPGTCRTLSVHEHAPVFATGSSHHAVRVFSMDNITTSTTASRPLSTIEPFSNYLSGHVMGHRPPISATAFHPHRMMLACSAVGDGHVSLFKVAGRDGSVTQNGTVKEWDA</sequence>
<reference evidence="1" key="1">
    <citation type="submission" date="2024-02" db="EMBL/GenBank/DDBJ databases">
        <title>Metagenome Assembled Genome of Zalaria obscura JY119.</title>
        <authorList>
            <person name="Vighnesh L."/>
            <person name="Jagadeeshwari U."/>
            <person name="Venkata Ramana C."/>
            <person name="Sasikala C."/>
        </authorList>
    </citation>
    <scope>NUCLEOTIDE SEQUENCE</scope>
    <source>
        <strain evidence="1">JY119</strain>
    </source>
</reference>
<evidence type="ECO:0000313" key="2">
    <source>
        <dbReference type="Proteomes" id="UP001320706"/>
    </source>
</evidence>
<comment type="caution">
    <text evidence="1">The sequence shown here is derived from an EMBL/GenBank/DDBJ whole genome shotgun (WGS) entry which is preliminary data.</text>
</comment>
<accession>A0ACC3S9X7</accession>
<dbReference type="EMBL" id="JAMKPW020000033">
    <property type="protein sequence ID" value="KAK8202246.1"/>
    <property type="molecule type" value="Genomic_DNA"/>
</dbReference>
<keyword evidence="2" id="KW-1185">Reference proteome</keyword>
<name>A0ACC3S9X7_9PEZI</name>
<organism evidence="1 2">
    <name type="scientific">Zalaria obscura</name>
    <dbReference type="NCBI Taxonomy" id="2024903"/>
    <lineage>
        <taxon>Eukaryota</taxon>
        <taxon>Fungi</taxon>
        <taxon>Dikarya</taxon>
        <taxon>Ascomycota</taxon>
        <taxon>Pezizomycotina</taxon>
        <taxon>Dothideomycetes</taxon>
        <taxon>Dothideomycetidae</taxon>
        <taxon>Dothideales</taxon>
        <taxon>Zalariaceae</taxon>
        <taxon>Zalaria</taxon>
    </lineage>
</organism>
<gene>
    <name evidence="1" type="primary">KOG1</name>
    <name evidence="1" type="ORF">M8818_005773</name>
</gene>
<evidence type="ECO:0000313" key="1">
    <source>
        <dbReference type="EMBL" id="KAK8202246.1"/>
    </source>
</evidence>
<proteinExistence type="predicted"/>
<protein>
    <submittedName>
        <fullName evidence="1">Target of rapamycin complex 1 subunit kog1</fullName>
    </submittedName>
</protein>
<dbReference type="Proteomes" id="UP001320706">
    <property type="component" value="Unassembled WGS sequence"/>
</dbReference>